<evidence type="ECO:0000259" key="1">
    <source>
        <dbReference type="Pfam" id="PF20150"/>
    </source>
</evidence>
<dbReference type="PANTHER" id="PTHR35910">
    <property type="entry name" value="2EXR DOMAIN-CONTAINING PROTEIN"/>
    <property type="match status" value="1"/>
</dbReference>
<dbReference type="PANTHER" id="PTHR35910:SF6">
    <property type="entry name" value="2EXR DOMAIN-CONTAINING PROTEIN"/>
    <property type="match status" value="1"/>
</dbReference>
<dbReference type="GeneID" id="28823263"/>
<proteinExistence type="predicted"/>
<dbReference type="KEGG" id="psco:LY89DRAFT_675780"/>
<dbReference type="EMBL" id="KQ947431">
    <property type="protein sequence ID" value="KUJ09611.1"/>
    <property type="molecule type" value="Genomic_DNA"/>
</dbReference>
<dbReference type="Proteomes" id="UP000070700">
    <property type="component" value="Unassembled WGS sequence"/>
</dbReference>
<keyword evidence="3" id="KW-1185">Reference proteome</keyword>
<dbReference type="RefSeq" id="XP_018063966.1">
    <property type="nucleotide sequence ID" value="XM_018213537.1"/>
</dbReference>
<gene>
    <name evidence="2" type="ORF">LY89DRAFT_675780</name>
</gene>
<dbReference type="Pfam" id="PF20150">
    <property type="entry name" value="2EXR"/>
    <property type="match status" value="1"/>
</dbReference>
<reference evidence="2 3" key="1">
    <citation type="submission" date="2015-10" db="EMBL/GenBank/DDBJ databases">
        <title>Full genome of DAOMC 229536 Phialocephala scopiformis, a fungal endophyte of spruce producing the potent anti-insectan compound rugulosin.</title>
        <authorList>
            <consortium name="DOE Joint Genome Institute"/>
            <person name="Walker A.K."/>
            <person name="Frasz S.L."/>
            <person name="Seifert K.A."/>
            <person name="Miller J.D."/>
            <person name="Mondo S.J."/>
            <person name="Labutti K."/>
            <person name="Lipzen A."/>
            <person name="Dockter R."/>
            <person name="Kennedy M."/>
            <person name="Grigoriev I.V."/>
            <person name="Spatafora J.W."/>
        </authorList>
    </citation>
    <scope>NUCLEOTIDE SEQUENCE [LARGE SCALE GENOMIC DNA]</scope>
    <source>
        <strain evidence="2 3">CBS 120377</strain>
    </source>
</reference>
<dbReference type="InterPro" id="IPR045518">
    <property type="entry name" value="2EXR"/>
</dbReference>
<protein>
    <recommendedName>
        <fullName evidence="1">2EXR domain-containing protein</fullName>
    </recommendedName>
</protein>
<evidence type="ECO:0000313" key="2">
    <source>
        <dbReference type="EMBL" id="KUJ09611.1"/>
    </source>
</evidence>
<feature type="domain" description="2EXR" evidence="1">
    <location>
        <begin position="20"/>
        <end position="191"/>
    </location>
</feature>
<dbReference type="AlphaFoldDB" id="A0A132BB46"/>
<sequence length="331" mass="38305">MSCSSSSSDNTIVLQSKDTFHQFSRLPLELQRQIWDSTLEPRILTAYESRTLPNRSPPTTCFTKVWNLVPFPTSPEVGIYTVAEGIWPPLRPTPFWAMPYFRQLISDQIIKNNRREKYPADLLMRFEYDTKRPAGPVALRVCKESRKVALLHYQLGFGGWHRCPNKTFSQAFEESGLRERRVWIDFERDTILIQVLQLPQNALPQNADHVRDTAKAYKQLRNLAVVAGRCWTGRGTVRSDVQHIMPWDECLLVTLQQLEKLENLVVYYYRDDQESVLAGTPFNEQVKKTILEVIADPWASFPVGTKILPLLKPPNVKMVMLEATLEYMKSY</sequence>
<evidence type="ECO:0000313" key="3">
    <source>
        <dbReference type="Proteomes" id="UP000070700"/>
    </source>
</evidence>
<organism evidence="2 3">
    <name type="scientific">Mollisia scopiformis</name>
    <name type="common">Conifer needle endophyte fungus</name>
    <name type="synonym">Phialocephala scopiformis</name>
    <dbReference type="NCBI Taxonomy" id="149040"/>
    <lineage>
        <taxon>Eukaryota</taxon>
        <taxon>Fungi</taxon>
        <taxon>Dikarya</taxon>
        <taxon>Ascomycota</taxon>
        <taxon>Pezizomycotina</taxon>
        <taxon>Leotiomycetes</taxon>
        <taxon>Helotiales</taxon>
        <taxon>Mollisiaceae</taxon>
        <taxon>Mollisia</taxon>
    </lineage>
</organism>
<accession>A0A132BB46</accession>
<dbReference type="InParanoid" id="A0A132BB46"/>
<dbReference type="OrthoDB" id="3473305at2759"/>
<name>A0A132BB46_MOLSC</name>